<evidence type="ECO:0000256" key="6">
    <source>
        <dbReference type="SAM" id="Phobius"/>
    </source>
</evidence>
<feature type="domain" description="MacB-like periplasmic core" evidence="8">
    <location>
        <begin position="447"/>
        <end position="637"/>
    </location>
</feature>
<name>A0ABS9BKF3_9BACT</name>
<evidence type="ECO:0000259" key="7">
    <source>
        <dbReference type="Pfam" id="PF02687"/>
    </source>
</evidence>
<feature type="transmembrane region" description="Helical" evidence="6">
    <location>
        <begin position="675"/>
        <end position="697"/>
    </location>
</feature>
<feature type="transmembrane region" description="Helical" evidence="6">
    <location>
        <begin position="21"/>
        <end position="41"/>
    </location>
</feature>
<feature type="transmembrane region" description="Helical" evidence="6">
    <location>
        <begin position="437"/>
        <end position="457"/>
    </location>
</feature>
<dbReference type="PANTHER" id="PTHR30572">
    <property type="entry name" value="MEMBRANE COMPONENT OF TRANSPORTER-RELATED"/>
    <property type="match status" value="1"/>
</dbReference>
<dbReference type="EMBL" id="JAKEVY010000003">
    <property type="protein sequence ID" value="MCF1715680.1"/>
    <property type="molecule type" value="Genomic_DNA"/>
</dbReference>
<comment type="subcellular location">
    <subcellularLocation>
        <location evidence="1">Cell membrane</location>
        <topology evidence="1">Multi-pass membrane protein</topology>
    </subcellularLocation>
</comment>
<feature type="domain" description="MacB-like periplasmic core" evidence="8">
    <location>
        <begin position="20"/>
        <end position="242"/>
    </location>
</feature>
<dbReference type="Proteomes" id="UP001200145">
    <property type="component" value="Unassembled WGS sequence"/>
</dbReference>
<evidence type="ECO:0000313" key="10">
    <source>
        <dbReference type="Proteomes" id="UP001200145"/>
    </source>
</evidence>
<dbReference type="PANTHER" id="PTHR30572:SF18">
    <property type="entry name" value="ABC-TYPE MACROLIDE FAMILY EXPORT SYSTEM PERMEASE COMPONENT 2"/>
    <property type="match status" value="1"/>
</dbReference>
<comment type="caution">
    <text evidence="9">The sequence shown here is derived from an EMBL/GenBank/DDBJ whole genome shotgun (WGS) entry which is preliminary data.</text>
</comment>
<feature type="transmembrane region" description="Helical" evidence="6">
    <location>
        <begin position="294"/>
        <end position="315"/>
    </location>
</feature>
<feature type="domain" description="ABC3 transporter permease C-terminal" evidence="7">
    <location>
        <begin position="678"/>
        <end position="790"/>
    </location>
</feature>
<feature type="transmembrane region" description="Helical" evidence="6">
    <location>
        <begin position="342"/>
        <end position="371"/>
    </location>
</feature>
<sequence>MFRNYLLTAIRNLRRNKIYSLINMLGLSLGLAAAILILLYVKDEVSYDRFHAQLPQIYRVYNTSVNEETKEVRKSAITGYFQGPRFSASVPEIKSFTRLQNNSVDLKKGTEITSQDMFYADSAFFDIFSFPLLHGTGSSALKDRRSAVVSEKMAISYFGNTDVIGKTMLIKQEDGAFEPYTVSAVAKNCPENSSIKFELLLPMVVPPQEATNDENWFNFFLNTFVVLHPNADKAVVEKKIQAVFDKESADIMKELSARFNVKLTMDYGLQPFSDIHLSKDMGATNGLAGASNPMYSYILTGIALFILLIACINFVNLTVARSIKRAKEIGIRKVVGGNRSQLIFQFLGESVVICLISFLMALVISQSLLGFFNQLSNKALSLAYLLDLKLIAGFIVLFLVTAFLAGFYPALVLSGYDPVKTLYNRFSLAGKNYLQKSLVVVQFALASFLIVGTLTIYSQFEYLTSFEKGYDDSNMVLVNNWRMKHSEADLFRNKLKEHAGIQDVSFKNGGSWGTRARVNGTQEIQFAYETVGVNYLPLLKIQLKEGRNFSTDLPTDSTQSVLVNETFAKEAGWTDPIGKEVDFWYRDQKHTVIGVVKDYHYEGLHEKIGPQLFTMLPSNQYGLALIKIKPGSSTSALSHIEKTFKSVFPLNPYSYEFMDQVNLQQYESEERWKKIMLFSAVITIFISCIGLFGLAVLSTEKRTREIGIRKVLGASVQQVATILSKDFLLLVAISLLISLPLAWLAANRWLENYPYRIQLGWSLFALGALLVLGIALLTVSFQSIKAALQNPVRSLKVD</sequence>
<dbReference type="Pfam" id="PF12704">
    <property type="entry name" value="MacB_PCD"/>
    <property type="match status" value="2"/>
</dbReference>
<feature type="transmembrane region" description="Helical" evidence="6">
    <location>
        <begin position="758"/>
        <end position="779"/>
    </location>
</feature>
<organism evidence="9 10">
    <name type="scientific">Flavihumibacter fluminis</name>
    <dbReference type="NCBI Taxonomy" id="2909236"/>
    <lineage>
        <taxon>Bacteria</taxon>
        <taxon>Pseudomonadati</taxon>
        <taxon>Bacteroidota</taxon>
        <taxon>Chitinophagia</taxon>
        <taxon>Chitinophagales</taxon>
        <taxon>Chitinophagaceae</taxon>
        <taxon>Flavihumibacter</taxon>
    </lineage>
</organism>
<evidence type="ECO:0000256" key="2">
    <source>
        <dbReference type="ARBA" id="ARBA00022475"/>
    </source>
</evidence>
<evidence type="ECO:0000313" key="9">
    <source>
        <dbReference type="EMBL" id="MCF1715680.1"/>
    </source>
</evidence>
<keyword evidence="3 6" id="KW-0812">Transmembrane</keyword>
<evidence type="ECO:0000256" key="4">
    <source>
        <dbReference type="ARBA" id="ARBA00022989"/>
    </source>
</evidence>
<reference evidence="9 10" key="1">
    <citation type="submission" date="2022-01" db="EMBL/GenBank/DDBJ databases">
        <title>Flavihumibacter sp. nov., isolated from sediment of a river.</title>
        <authorList>
            <person name="Liu H."/>
        </authorList>
    </citation>
    <scope>NUCLEOTIDE SEQUENCE [LARGE SCALE GENOMIC DNA]</scope>
    <source>
        <strain evidence="9 10">RY-1</strain>
    </source>
</reference>
<keyword evidence="10" id="KW-1185">Reference proteome</keyword>
<keyword evidence="5 6" id="KW-0472">Membrane</keyword>
<dbReference type="InterPro" id="IPR025857">
    <property type="entry name" value="MacB_PCD"/>
</dbReference>
<protein>
    <submittedName>
        <fullName evidence="9">ABC transporter permease</fullName>
    </submittedName>
</protein>
<feature type="transmembrane region" description="Helical" evidence="6">
    <location>
        <begin position="391"/>
        <end position="416"/>
    </location>
</feature>
<feature type="transmembrane region" description="Helical" evidence="6">
    <location>
        <begin position="727"/>
        <end position="746"/>
    </location>
</feature>
<evidence type="ECO:0000256" key="1">
    <source>
        <dbReference type="ARBA" id="ARBA00004651"/>
    </source>
</evidence>
<evidence type="ECO:0000256" key="3">
    <source>
        <dbReference type="ARBA" id="ARBA00022692"/>
    </source>
</evidence>
<dbReference type="InterPro" id="IPR050250">
    <property type="entry name" value="Macrolide_Exporter_MacB"/>
</dbReference>
<keyword evidence="2" id="KW-1003">Cell membrane</keyword>
<gene>
    <name evidence="9" type="ORF">L0U88_13665</name>
</gene>
<evidence type="ECO:0000259" key="8">
    <source>
        <dbReference type="Pfam" id="PF12704"/>
    </source>
</evidence>
<accession>A0ABS9BKF3</accession>
<dbReference type="RefSeq" id="WP_234866629.1">
    <property type="nucleotide sequence ID" value="NZ_JAKEVY010000003.1"/>
</dbReference>
<dbReference type="InterPro" id="IPR003838">
    <property type="entry name" value="ABC3_permease_C"/>
</dbReference>
<dbReference type="Pfam" id="PF02687">
    <property type="entry name" value="FtsX"/>
    <property type="match status" value="2"/>
</dbReference>
<evidence type="ECO:0000256" key="5">
    <source>
        <dbReference type="ARBA" id="ARBA00023136"/>
    </source>
</evidence>
<keyword evidence="4 6" id="KW-1133">Transmembrane helix</keyword>
<feature type="domain" description="ABC3 transporter permease C-terminal" evidence="7">
    <location>
        <begin position="302"/>
        <end position="416"/>
    </location>
</feature>
<proteinExistence type="predicted"/>